<keyword evidence="3" id="KW-1185">Reference proteome</keyword>
<evidence type="ECO:0000313" key="2">
    <source>
        <dbReference type="EMBL" id="KAJ5524822.1"/>
    </source>
</evidence>
<protein>
    <recommendedName>
        <fullName evidence="4">Transcription factor domain-containing protein</fullName>
    </recommendedName>
</protein>
<organism evidence="2 3">
    <name type="scientific">Penicillium frequentans</name>
    <dbReference type="NCBI Taxonomy" id="3151616"/>
    <lineage>
        <taxon>Eukaryota</taxon>
        <taxon>Fungi</taxon>
        <taxon>Dikarya</taxon>
        <taxon>Ascomycota</taxon>
        <taxon>Pezizomycotina</taxon>
        <taxon>Eurotiomycetes</taxon>
        <taxon>Eurotiomycetidae</taxon>
        <taxon>Eurotiales</taxon>
        <taxon>Aspergillaceae</taxon>
        <taxon>Penicillium</taxon>
    </lineage>
</organism>
<accession>A0AAD6CML1</accession>
<dbReference type="EMBL" id="JAQIZZ010000008">
    <property type="protein sequence ID" value="KAJ5524822.1"/>
    <property type="molecule type" value="Genomic_DNA"/>
</dbReference>
<dbReference type="AlphaFoldDB" id="A0AAD6CML1"/>
<reference evidence="2 3" key="1">
    <citation type="journal article" date="2023" name="IMA Fungus">
        <title>Comparative genomic study of the Penicillium genus elucidates a diverse pangenome and 15 lateral gene transfer events.</title>
        <authorList>
            <person name="Petersen C."/>
            <person name="Sorensen T."/>
            <person name="Nielsen M.R."/>
            <person name="Sondergaard T.E."/>
            <person name="Sorensen J.L."/>
            <person name="Fitzpatrick D.A."/>
            <person name="Frisvad J.C."/>
            <person name="Nielsen K.L."/>
        </authorList>
    </citation>
    <scope>NUCLEOTIDE SEQUENCE [LARGE SCALE GENOMIC DNA]</scope>
    <source>
        <strain evidence="2 3">IBT 35679</strain>
    </source>
</reference>
<name>A0AAD6CML1_9EURO</name>
<comment type="caution">
    <text evidence="2">The sequence shown here is derived from an EMBL/GenBank/DDBJ whole genome shotgun (WGS) entry which is preliminary data.</text>
</comment>
<evidence type="ECO:0000313" key="3">
    <source>
        <dbReference type="Proteomes" id="UP001220324"/>
    </source>
</evidence>
<proteinExistence type="predicted"/>
<evidence type="ECO:0008006" key="4">
    <source>
        <dbReference type="Google" id="ProtNLM"/>
    </source>
</evidence>
<dbReference type="Proteomes" id="UP001220324">
    <property type="component" value="Unassembled WGS sequence"/>
</dbReference>
<dbReference type="InterPro" id="IPR053175">
    <property type="entry name" value="DHMBA_Reg_Transcription_Factor"/>
</dbReference>
<gene>
    <name evidence="2" type="ORF">N7494_011472</name>
</gene>
<evidence type="ECO:0000256" key="1">
    <source>
        <dbReference type="SAM" id="MobiDB-lite"/>
    </source>
</evidence>
<dbReference type="PANTHER" id="PTHR38791">
    <property type="entry name" value="ZN(II)2CYS6 TRANSCRIPTION FACTOR (EUROFUNG)-RELATED-RELATED"/>
    <property type="match status" value="1"/>
</dbReference>
<feature type="region of interest" description="Disordered" evidence="1">
    <location>
        <begin position="29"/>
        <end position="50"/>
    </location>
</feature>
<sequence>MYQLCTGYRKEIDLMFYDETGTVTQKAKSRVVESISGGSTPRQLTPPPRMQSLVDPPCVRAINLFTTAYAGGTYLDWLPTLYLPHGRPASLEASFEAVALGYMANEQRRGDLRILAQEKYGIGLQHTMNALQGPQSASPETVASVLLLALFAVFSSDSYHDAQDVWSKHIHGILAILESCSLSTIFQNHAGQRLLHHIISVVQIDCLQRRLPLPPQLQLLYSASWINESVQTANFWEVLGRLALLNTQFDESAVSLLYIAQLQEVDKDVHSLLELMPQLFPDEFAFCDITESQNIDCSQSEYRPPVHSFSSFRVAQTWNTLRMTRLFNANLLHSSIIAYLSLGFAVAEYDEETLLRSLSETSTIARQTAVAICASVPEFLRPDAWVNDPSKSFLFSGWAGSLIWPLSLARASSHGSEELQKYIDRQMCILRTITGMNAMRQERLSPDHDKNW</sequence>